<dbReference type="SUPFAM" id="SSF57850">
    <property type="entry name" value="RING/U-box"/>
    <property type="match status" value="2"/>
</dbReference>
<feature type="compositionally biased region" description="Acidic residues" evidence="5">
    <location>
        <begin position="1081"/>
        <end position="1093"/>
    </location>
</feature>
<accession>A0A8S4A0S6</accession>
<keyword evidence="3" id="KW-0862">Zinc</keyword>
<evidence type="ECO:0000256" key="4">
    <source>
        <dbReference type="PROSITE-ProRule" id="PRU00228"/>
    </source>
</evidence>
<comment type="caution">
    <text evidence="7">The sequence shown here is derived from an EMBL/GenBank/DDBJ whole genome shotgun (WGS) entry which is preliminary data.</text>
</comment>
<dbReference type="EMBL" id="CAJHNH020006702">
    <property type="protein sequence ID" value="CAG5134038.1"/>
    <property type="molecule type" value="Genomic_DNA"/>
</dbReference>
<dbReference type="SUPFAM" id="SSF48371">
    <property type="entry name" value="ARM repeat"/>
    <property type="match status" value="1"/>
</dbReference>
<dbReference type="CDD" id="cd02249">
    <property type="entry name" value="ZZ"/>
    <property type="match status" value="1"/>
</dbReference>
<feature type="region of interest" description="Disordered" evidence="5">
    <location>
        <begin position="1022"/>
        <end position="1105"/>
    </location>
</feature>
<proteinExistence type="predicted"/>
<dbReference type="Pfam" id="PF25299">
    <property type="entry name" value="ZZ_ADA2"/>
    <property type="match status" value="1"/>
</dbReference>
<sequence length="1580" mass="178023">VTAKGVPDVPMSWMTDLQLGLIKILGQLAGCTLSSNPTVPHDPPGGCDESSEQDILRSDLWTSLFRGGYMVGKLQRSLSGKFATGDESRVHSFLLEVASLGGKKTDEEEGSGDDSLKKQATYFLAKCQEIMKTKASVLIGGPKVDAAIISLFVALVWHCQQLREDVEKFLTSGEQAEISEGISQAYTTAESARIQLASERQKWNSSENKDEDLDPAEILSAKALFLLKFAGLTKVQLRQELRTKISKQMMLKKAGNTRPIMRNEVMDKYPSFRLVVEFVHDPAWTSERVHQMLQERTKFASAISDIYMFAAEVIRVMSNNNPFQISVVLFFREMFAYQDKFAKHYAEGLDGCGLEQESKVRRSYYALVRRLVDAFKNPPGQEMDSKLLPAYDFIQCCLLHLLDIDWQPYDLTFVNEIQLPQLLLSIAKETVKMRDFNVADMKEEDEIAEYEQSMKWYSEINANDINNWFSMKEGTKEDKKLLQTLKMFVARFSDVLDVEISCDGCGVTLPGRRYRCLQCMDMDLCNACFSGGVEPEEHRDNHEIVHLVYKCNHCQAFIVGTRIHCNECDDFDLCLGCHTKHKFPPGHTESHDITRLPMVKLKTSQLSNSSLKAYIHQHVWLLYTSLTLTLSDIVYGRDAGIMYLDSDYIKIAGQLQQQCITQAIDCLNHVTGEIDGEAEKEMPLEKRREQRFAMHSQERIMGLLGAVMPHNEKKEQLTGTGFNFCTEEFLNHLLKISRGEQGHELNTQHLALRLTGRLLATSDPKLADDATQKMIGTDNKTTIPGQHTIAHLFSFGAKAFEKSGLEWACSVARMLEMLFTTHQWKPAIHQHISHCVQSLKHNVQISSVFPMFVIAGFPEVLTTGTLVDYSYTSLDNQSGVVLRHFADKYQTLVVDLKTRKRHTVKDQLVKCHTEATDDLETESVAKFVTFVVDSVARIRGGEQLSVETLWIISLALKVLNQCFKNERVSSISKKIFSSSFIQSLVYLACTGTGLNQNWLLKDLEVLSLIWYTHDGSSLKKTKMSSLKEKTKKRQSEEKDVKDPFNNNNIDAAFKEDDDNLDDIDEDDDDDDDDSSSSNSEMDNDKDSDSDDLDWQSAPESTEDEDRLLGLTKAESAEDTLWGAVQVDQTTKDLLQSLQTELDIPPAVLRALCNMNEGKTEGIIKSIVENFGENDERVSGFLEKWKSNAVTGSEKKDSPTTEDSAIDTGVSTHPSGGKTRKIPEVADPETGDNPQNLFKQQETLAGEIGERLRGKSAQLLKKELEKHGRSGSREYLLKVNMAMCVLYARHTLTGLLAYWPDTGPAISSSLLGCKDVKQIPCVLDLLYKIDTHNFFSKVVNRVIHMCDAGSLMPIAYTAAQFMEEVTLPAVIRESNHDYTEKDKRRDNIQLPGASYLTVTFDSRCSTGDEDTLMFSTRKQMDSDLHVFSGSTRARWTSFLLPGDTLFYKFCLDDYDPDLGSYWGYKFTVTPGTRDSFETGHTILEAVLSSSVARMLPLGQLWCSLVYVACKQPGIQRLKAISLLLKIIALNKTAPHIDLKILKPLWDLYQNMTKDEKDPNMIQPAVVRSLTELFLHAENLAI</sequence>
<protein>
    <recommendedName>
        <fullName evidence="6">ZZ-type domain-containing protein</fullName>
    </recommendedName>
</protein>
<reference evidence="7" key="1">
    <citation type="submission" date="2021-04" db="EMBL/GenBank/DDBJ databases">
        <authorList>
            <consortium name="Molecular Ecology Group"/>
        </authorList>
    </citation>
    <scope>NUCLEOTIDE SEQUENCE</scope>
</reference>
<feature type="domain" description="ZZ-type" evidence="6">
    <location>
        <begin position="546"/>
        <end position="601"/>
    </location>
</feature>
<feature type="compositionally biased region" description="Acidic residues" evidence="5">
    <location>
        <begin position="1055"/>
        <end position="1074"/>
    </location>
</feature>
<dbReference type="InterPro" id="IPR000433">
    <property type="entry name" value="Znf_ZZ"/>
</dbReference>
<evidence type="ECO:0000256" key="5">
    <source>
        <dbReference type="SAM" id="MobiDB-lite"/>
    </source>
</evidence>
<organism evidence="7 8">
    <name type="scientific">Candidula unifasciata</name>
    <dbReference type="NCBI Taxonomy" id="100452"/>
    <lineage>
        <taxon>Eukaryota</taxon>
        <taxon>Metazoa</taxon>
        <taxon>Spiralia</taxon>
        <taxon>Lophotrochozoa</taxon>
        <taxon>Mollusca</taxon>
        <taxon>Gastropoda</taxon>
        <taxon>Heterobranchia</taxon>
        <taxon>Euthyneura</taxon>
        <taxon>Panpulmonata</taxon>
        <taxon>Eupulmonata</taxon>
        <taxon>Stylommatophora</taxon>
        <taxon>Helicina</taxon>
        <taxon>Helicoidea</taxon>
        <taxon>Geomitridae</taxon>
        <taxon>Candidula</taxon>
    </lineage>
</organism>
<dbReference type="Proteomes" id="UP000678393">
    <property type="component" value="Unassembled WGS sequence"/>
</dbReference>
<evidence type="ECO:0000313" key="8">
    <source>
        <dbReference type="Proteomes" id="UP000678393"/>
    </source>
</evidence>
<evidence type="ECO:0000259" key="6">
    <source>
        <dbReference type="PROSITE" id="PS50135"/>
    </source>
</evidence>
<dbReference type="PANTHER" id="PTHR22772">
    <property type="entry name" value="NOVEL ZZ TYPE ZINC FINGER DOMAIN CONTAINING PROTEIN"/>
    <property type="match status" value="1"/>
</dbReference>
<feature type="non-terminal residue" evidence="7">
    <location>
        <position position="1"/>
    </location>
</feature>
<name>A0A8S4A0S6_9EUPU</name>
<dbReference type="SMART" id="SM00291">
    <property type="entry name" value="ZnF_ZZ"/>
    <property type="match status" value="2"/>
</dbReference>
<dbReference type="InterPro" id="IPR043145">
    <property type="entry name" value="Znf_ZZ_sf"/>
</dbReference>
<dbReference type="PROSITE" id="PS01357">
    <property type="entry name" value="ZF_ZZ_1"/>
    <property type="match status" value="1"/>
</dbReference>
<dbReference type="Gene3D" id="3.30.60.90">
    <property type="match status" value="2"/>
</dbReference>
<feature type="domain" description="ZZ-type" evidence="6">
    <location>
        <begin position="497"/>
        <end position="552"/>
    </location>
</feature>
<gene>
    <name evidence="7" type="ORF">CUNI_LOCUS19596</name>
</gene>
<evidence type="ECO:0000256" key="2">
    <source>
        <dbReference type="ARBA" id="ARBA00022771"/>
    </source>
</evidence>
<keyword evidence="2 4" id="KW-0863">Zinc-finger</keyword>
<feature type="region of interest" description="Disordered" evidence="5">
    <location>
        <begin position="1188"/>
        <end position="1233"/>
    </location>
</feature>
<dbReference type="OrthoDB" id="661148at2759"/>
<keyword evidence="8" id="KW-1185">Reference proteome</keyword>
<dbReference type="InterPro" id="IPR040099">
    <property type="entry name" value="ZZEF1"/>
</dbReference>
<feature type="non-terminal residue" evidence="7">
    <location>
        <position position="1580"/>
    </location>
</feature>
<dbReference type="PANTHER" id="PTHR22772:SF4">
    <property type="entry name" value="ZINC FINGER ZZ-TYPE AND EF-HAND DOMAIN-CONTAINING PROTEIN 1"/>
    <property type="match status" value="1"/>
</dbReference>
<dbReference type="Pfam" id="PF00569">
    <property type="entry name" value="ZZ"/>
    <property type="match status" value="1"/>
</dbReference>
<keyword evidence="1" id="KW-0479">Metal-binding</keyword>
<evidence type="ECO:0000256" key="1">
    <source>
        <dbReference type="ARBA" id="ARBA00022723"/>
    </source>
</evidence>
<evidence type="ECO:0000313" key="7">
    <source>
        <dbReference type="EMBL" id="CAG5134038.1"/>
    </source>
</evidence>
<evidence type="ECO:0000256" key="3">
    <source>
        <dbReference type="ARBA" id="ARBA00022833"/>
    </source>
</evidence>
<dbReference type="PROSITE" id="PS50135">
    <property type="entry name" value="ZF_ZZ_2"/>
    <property type="match status" value="2"/>
</dbReference>
<dbReference type="GO" id="GO:0008270">
    <property type="term" value="F:zinc ion binding"/>
    <property type="evidence" value="ECO:0007669"/>
    <property type="project" value="UniProtKB-KW"/>
</dbReference>
<dbReference type="InterPro" id="IPR016024">
    <property type="entry name" value="ARM-type_fold"/>
</dbReference>
<feature type="compositionally biased region" description="Basic and acidic residues" evidence="5">
    <location>
        <begin position="1025"/>
        <end position="1042"/>
    </location>
</feature>